<dbReference type="Pfam" id="PF10397">
    <property type="entry name" value="ADSL_C"/>
    <property type="match status" value="1"/>
</dbReference>
<evidence type="ECO:0000313" key="5">
    <source>
        <dbReference type="Proteomes" id="UP000763557"/>
    </source>
</evidence>
<keyword evidence="1" id="KW-0456">Lyase</keyword>
<dbReference type="Gene3D" id="1.20.200.10">
    <property type="entry name" value="Fumarase/aspartase (Central domain)"/>
    <property type="match status" value="1"/>
</dbReference>
<dbReference type="PANTHER" id="PTHR43172:SF2">
    <property type="entry name" value="ADENYLOSUCCINATE LYASE C-TERMINAL DOMAIN-CONTAINING PROTEIN"/>
    <property type="match status" value="1"/>
</dbReference>
<dbReference type="RefSeq" id="WP_173123756.1">
    <property type="nucleotide sequence ID" value="NZ_CBCSGW010000055.1"/>
</dbReference>
<evidence type="ECO:0000256" key="1">
    <source>
        <dbReference type="ARBA" id="ARBA00023239"/>
    </source>
</evidence>
<dbReference type="PANTHER" id="PTHR43172">
    <property type="entry name" value="ADENYLOSUCCINATE LYASE"/>
    <property type="match status" value="1"/>
</dbReference>
<dbReference type="InterPro" id="IPR024083">
    <property type="entry name" value="Fumarase/histidase_N"/>
</dbReference>
<sequence length="461" mass="47715">MSAPGTDAGLLAPTWAGSPAEAEVTDEAVLRAMAEVEAALARTQASLGLLPERAARAITEAVRDHRLDLVALARAARAAANPVVAFVPAFTAIVSDVDSAAAEYVHRGSTSQDILDSACMLISRRVLGLISADLERVAHAMAALAAEHRLTVQAGRTLAQHAVPITFGLKAAGWLQLVLDALERVRAVALPAQLGGAAGTLAAYGEYAALDGQGAGAIDLVAPFAAELGLAEPVLPWHAARTPLADLAAVLSFVTGALGKFALDVQTLSRTEIAEVAEPAAPGRGASSAMPQKRNPVLATLIITAARQVPAHALVLTQSMLAEDERAPGAWHAEWQPWREALRLTGGAAHLAAELASGLRVYPERMRANVRLTQGELVSERLNVALAPVLGRAAAKKLLGEVSREAAVTGKPMAEVLLGRAELTGALSAGRMAVLLDPAGYVGEASALVDRVLDRAKSVLS</sequence>
<dbReference type="InterPro" id="IPR022761">
    <property type="entry name" value="Fumarate_lyase_N"/>
</dbReference>
<reference evidence="4 5" key="1">
    <citation type="submission" date="2020-01" db="EMBL/GenBank/DDBJ databases">
        <title>Kibdelosporangium persica a novel Actinomycetes from a hot desert in Iran.</title>
        <authorList>
            <person name="Safaei N."/>
            <person name="Zaburannyi N."/>
            <person name="Mueller R."/>
            <person name="Wink J."/>
        </authorList>
    </citation>
    <scope>NUCLEOTIDE SEQUENCE [LARGE SCALE GENOMIC DNA]</scope>
    <source>
        <strain evidence="4 5">4NS15</strain>
    </source>
</reference>
<feature type="domain" description="Adenylosuccinate lyase C-terminal" evidence="3">
    <location>
        <begin position="374"/>
        <end position="453"/>
    </location>
</feature>
<dbReference type="Pfam" id="PF00206">
    <property type="entry name" value="Lyase_1"/>
    <property type="match status" value="1"/>
</dbReference>
<evidence type="ECO:0000259" key="3">
    <source>
        <dbReference type="SMART" id="SM00998"/>
    </source>
</evidence>
<accession>A0ABX2EW24</accession>
<dbReference type="InterPro" id="IPR019468">
    <property type="entry name" value="AdenyloSucc_lyase_C"/>
</dbReference>
<keyword evidence="5" id="KW-1185">Reference proteome</keyword>
<dbReference type="Gene3D" id="1.10.275.10">
    <property type="entry name" value="Fumarase/aspartase (N-terminal domain)"/>
    <property type="match status" value="1"/>
</dbReference>
<evidence type="ECO:0000256" key="2">
    <source>
        <dbReference type="ARBA" id="ARBA00034772"/>
    </source>
</evidence>
<dbReference type="CDD" id="cd01597">
    <property type="entry name" value="pCLME"/>
    <property type="match status" value="1"/>
</dbReference>
<dbReference type="SUPFAM" id="SSF48557">
    <property type="entry name" value="L-aspartase-like"/>
    <property type="match status" value="1"/>
</dbReference>
<dbReference type="InterPro" id="IPR008948">
    <property type="entry name" value="L-Aspartase-like"/>
</dbReference>
<organism evidence="4 5">
    <name type="scientific">Kibdelosporangium persicum</name>
    <dbReference type="NCBI Taxonomy" id="2698649"/>
    <lineage>
        <taxon>Bacteria</taxon>
        <taxon>Bacillati</taxon>
        <taxon>Actinomycetota</taxon>
        <taxon>Actinomycetes</taxon>
        <taxon>Pseudonocardiales</taxon>
        <taxon>Pseudonocardiaceae</taxon>
        <taxon>Kibdelosporangium</taxon>
    </lineage>
</organism>
<evidence type="ECO:0000313" key="4">
    <source>
        <dbReference type="EMBL" id="NRN63236.1"/>
    </source>
</evidence>
<dbReference type="InterPro" id="IPR000362">
    <property type="entry name" value="Fumarate_lyase_fam"/>
</dbReference>
<dbReference type="Gene3D" id="1.10.40.30">
    <property type="entry name" value="Fumarase/aspartase (C-terminal domain)"/>
    <property type="match status" value="1"/>
</dbReference>
<dbReference type="SMART" id="SM00998">
    <property type="entry name" value="ADSL_C"/>
    <property type="match status" value="1"/>
</dbReference>
<comment type="caution">
    <text evidence="4">The sequence shown here is derived from an EMBL/GenBank/DDBJ whole genome shotgun (WGS) entry which is preliminary data.</text>
</comment>
<dbReference type="EMBL" id="JAAATY010000001">
    <property type="protein sequence ID" value="NRN63236.1"/>
    <property type="molecule type" value="Genomic_DNA"/>
</dbReference>
<dbReference type="Proteomes" id="UP000763557">
    <property type="component" value="Unassembled WGS sequence"/>
</dbReference>
<protein>
    <submittedName>
        <fullName evidence="4">3-carboxy-ciscis-muconate cycloisomerase</fullName>
    </submittedName>
</protein>
<gene>
    <name evidence="4" type="ORF">GC106_4370</name>
</gene>
<proteinExistence type="inferred from homology"/>
<comment type="similarity">
    <text evidence="2">Belongs to the class-II fumarase/aspartase family.</text>
</comment>
<name>A0ABX2EW24_9PSEU</name>
<dbReference type="PRINTS" id="PR00149">
    <property type="entry name" value="FUMRATELYASE"/>
</dbReference>